<dbReference type="PANTHER" id="PTHR42760:SF133">
    <property type="entry name" value="3-OXOACYL-[ACYL-CARRIER-PROTEIN] REDUCTASE"/>
    <property type="match status" value="1"/>
</dbReference>
<proteinExistence type="inferred from homology"/>
<comment type="similarity">
    <text evidence="1">Belongs to the short-chain dehydrogenases/reductases (SDR) family.</text>
</comment>
<dbReference type="PRINTS" id="PR00080">
    <property type="entry name" value="SDRFAMILY"/>
</dbReference>
<keyword evidence="2 4" id="KW-0560">Oxidoreductase</keyword>
<accession>A0ABX0V366</accession>
<organism evidence="4 5">
    <name type="scientific">Pseudochelatococcus lubricantis</name>
    <dbReference type="NCBI Taxonomy" id="1538102"/>
    <lineage>
        <taxon>Bacteria</taxon>
        <taxon>Pseudomonadati</taxon>
        <taxon>Pseudomonadota</taxon>
        <taxon>Alphaproteobacteria</taxon>
        <taxon>Hyphomicrobiales</taxon>
        <taxon>Chelatococcaceae</taxon>
        <taxon>Pseudochelatococcus</taxon>
    </lineage>
</organism>
<keyword evidence="5" id="KW-1185">Reference proteome</keyword>
<feature type="domain" description="Ketoreductase" evidence="3">
    <location>
        <begin position="27"/>
        <end position="214"/>
    </location>
</feature>
<dbReference type="InterPro" id="IPR002347">
    <property type="entry name" value="SDR_fam"/>
</dbReference>
<dbReference type="EMBL" id="JAASQI010000007">
    <property type="protein sequence ID" value="NIJ59023.1"/>
    <property type="molecule type" value="Genomic_DNA"/>
</dbReference>
<dbReference type="EC" id="1.1.1.100" evidence="4"/>
<evidence type="ECO:0000313" key="4">
    <source>
        <dbReference type="EMBL" id="NIJ59023.1"/>
    </source>
</evidence>
<dbReference type="Proteomes" id="UP001429580">
    <property type="component" value="Unassembled WGS sequence"/>
</dbReference>
<dbReference type="InterPro" id="IPR036291">
    <property type="entry name" value="NAD(P)-bd_dom_sf"/>
</dbReference>
<dbReference type="PANTHER" id="PTHR42760">
    <property type="entry name" value="SHORT-CHAIN DEHYDROGENASES/REDUCTASES FAMILY MEMBER"/>
    <property type="match status" value="1"/>
</dbReference>
<dbReference type="PRINTS" id="PR00081">
    <property type="entry name" value="GDHRDH"/>
</dbReference>
<gene>
    <name evidence="4" type="ORF">FHS82_002878</name>
</gene>
<dbReference type="SUPFAM" id="SSF51735">
    <property type="entry name" value="NAD(P)-binding Rossmann-fold domains"/>
    <property type="match status" value="1"/>
</dbReference>
<evidence type="ECO:0000313" key="5">
    <source>
        <dbReference type="Proteomes" id="UP001429580"/>
    </source>
</evidence>
<name>A0ABX0V366_9HYPH</name>
<comment type="caution">
    <text evidence="4">The sequence shown here is derived from an EMBL/GenBank/DDBJ whole genome shotgun (WGS) entry which is preliminary data.</text>
</comment>
<dbReference type="SMART" id="SM00822">
    <property type="entry name" value="PKS_KR"/>
    <property type="match status" value="1"/>
</dbReference>
<dbReference type="Gene3D" id="3.40.50.720">
    <property type="entry name" value="NAD(P)-binding Rossmann-like Domain"/>
    <property type="match status" value="1"/>
</dbReference>
<dbReference type="CDD" id="cd05233">
    <property type="entry name" value="SDR_c"/>
    <property type="match status" value="1"/>
</dbReference>
<evidence type="ECO:0000259" key="3">
    <source>
        <dbReference type="SMART" id="SM00822"/>
    </source>
</evidence>
<evidence type="ECO:0000256" key="1">
    <source>
        <dbReference type="ARBA" id="ARBA00006484"/>
    </source>
</evidence>
<dbReference type="NCBIfam" id="NF005559">
    <property type="entry name" value="PRK07231.1"/>
    <property type="match status" value="1"/>
</dbReference>
<sequence length="273" mass="27848">MPGERSAPPFPASDPLSGDLMSDFSGQIVFITGASGGIGSQIAREFAHAGASVVLHDFGLAEAAQSLQKELEAGGARTLLVDGDLTDPAVSRTIAGQIDGAFGRLDVLVNNAGASPDKMAFDQLPAETWDRVISINLRSVFLVTQACLPLLKKSARGRVINVSSTAARNGGAPGGSAYAAAKGAVSSLTKAFAKDFCASGIHVNAVAPGLVDTAFYGNFSVAEKYAERIKGIPAGRVGQPADIAGPVLFLASPMADYIVGEVLEVSGGLSLMA</sequence>
<dbReference type="GO" id="GO:0004316">
    <property type="term" value="F:3-oxoacyl-[acyl-carrier-protein] reductase (NADPH) activity"/>
    <property type="evidence" value="ECO:0007669"/>
    <property type="project" value="UniProtKB-EC"/>
</dbReference>
<dbReference type="InterPro" id="IPR057326">
    <property type="entry name" value="KR_dom"/>
</dbReference>
<evidence type="ECO:0000256" key="2">
    <source>
        <dbReference type="ARBA" id="ARBA00023002"/>
    </source>
</evidence>
<protein>
    <submittedName>
        <fullName evidence="4">3-oxoacyl-[acyl-carrier protein] reductase</fullName>
        <ecNumber evidence="4">1.1.1.100</ecNumber>
    </submittedName>
</protein>
<reference evidence="4 5" key="1">
    <citation type="submission" date="2020-03" db="EMBL/GenBank/DDBJ databases">
        <title>Genomic Encyclopedia of Type Strains, Phase IV (KMG-IV): sequencing the most valuable type-strain genomes for metagenomic binning, comparative biology and taxonomic classification.</title>
        <authorList>
            <person name="Goeker M."/>
        </authorList>
    </citation>
    <scope>NUCLEOTIDE SEQUENCE [LARGE SCALE GENOMIC DNA]</scope>
    <source>
        <strain evidence="4 5">DSM 103870</strain>
    </source>
</reference>
<dbReference type="Pfam" id="PF13561">
    <property type="entry name" value="adh_short_C2"/>
    <property type="match status" value="1"/>
</dbReference>
<dbReference type="RefSeq" id="WP_166954006.1">
    <property type="nucleotide sequence ID" value="NZ_JAASQI010000007.1"/>
</dbReference>